<dbReference type="PRINTS" id="PR00364">
    <property type="entry name" value="DISEASERSIST"/>
</dbReference>
<sequence length="1287" mass="146426">MTQRTLEQPEKRVVELLRDNNVSTIVLAGKPGIGKTWMARKVSTHSLRKHLFGITLWAYLNRKYDERTLCESIACQLSLLTTSKEWQSNDNEEVEEEEENLDVLKRNISATLAEKSLLLVLDDEGSKMSEHEITALLPFPQLKSCKKLITSINKDGRHKSMDGKEVVEVLPLSIEKSLSVLKQIAGAKVFESPGVERLAEDFIKRNMGLTPISVVMLAKALCYRGHGSDVRVLERALEESSGDGNYSFMQLLCSGYDEVPDGVLIDCTWQGIHFFRDRGCIHFSELIAYWIMEGYLGDIDSMEKAYEEGHRVLMELMDCQMLKKVEGDYIIMERTVMDLDELNRCGFGRTASLGLAIVFEDGKWDGIGRIMQGDGIMKAHHKGKNTKKFSTLLLDGNCLSKEIRNNFFEPYLDLQFLALFNLRLESLSSSLSIMNGLNVLVIRGCTLLVDIGSIRELKNLSVLEISGARSLKSMPDEFFTQMTQLRSLNLSALQIEVLPPSFYDLTELQWLILKDCSCLKRMQSLKRFEKLVVLNLSGVTSLDNFPEKTFRPYQKLQTLDLSTTRMKTVPLFGDIGALTHLSLSDCRHVDRLPSIKSLAHLQVLDLSGTSIKEFHDQSLEANFGLKILDLSRTPVSSLPSNISNPCQLYLKGCLHLQDLPCIESLKDLETLDLSGASSLEKIDEKFFKDLRSLRILNLSETKVNGLPPLFTLCNLRQLLLSCCECLVKLPALNSLSKLEVLDLSGCNTLTVIEDESFEQMSCLQRLILSGTKIERLPFLSNVSSLRYLSLRKCINLEMEVEALKSLSNLEELNLCGINCLTRADFLEHMSHLRVLDLSETQIEQLPSISHLKNLVDLSLRGCQRLETVPNLEKLTTLEILDLSGTVVRHLPSLTNFSNLRQLLLRNCLSLEEFQNIEMLDPSEAIHRELPYGISKLTQVEHLDLPNISRRRAGCGKIQCLPEEQWDICTLPVSVSDGNGPFVSCSVFSQPLEKDPLLWETSFKQFQFSVRPIEKEDEIGGTYIYKDELIYRDIYFKARHFSYLKEHTWLLEINGFHYYPRGIEDALSHAEYVFLFDNSFVKCLSNLGADNIKMMRGCWIKRCTNMENVFNVDKVEDTATMEKTLELLWISYAIRLERIYGGDLKYEGFRNLKCLYLDCCPKLPSVFLSSHQPQNLEILHIKFCDEMRTLLEHTTNKSALPKLPKLRILHLWELPKFRSIGCVLPSLLSLQVGECPMFEDDLFCHICQQIFRSSKLISVMPCQQDSIVTLCPRLQTSSNDGKLSMPQE</sequence>
<evidence type="ECO:0000256" key="1">
    <source>
        <dbReference type="ARBA" id="ARBA00022614"/>
    </source>
</evidence>
<dbReference type="InterPro" id="IPR001611">
    <property type="entry name" value="Leu-rich_rpt"/>
</dbReference>
<accession>A0ABC8TZM2</accession>
<dbReference type="Pfam" id="PF13855">
    <property type="entry name" value="LRR_8"/>
    <property type="match status" value="2"/>
</dbReference>
<dbReference type="SUPFAM" id="SSF52058">
    <property type="entry name" value="L domain-like"/>
    <property type="match status" value="2"/>
</dbReference>
<dbReference type="InterPro" id="IPR002182">
    <property type="entry name" value="NB-ARC"/>
</dbReference>
<dbReference type="PANTHER" id="PTHR45752:SF195">
    <property type="entry name" value="LEUCINE-RICH REPEAT (LRR) FAMILY PROTEIN-RELATED"/>
    <property type="match status" value="1"/>
</dbReference>
<dbReference type="GO" id="GO:0006952">
    <property type="term" value="P:defense response"/>
    <property type="evidence" value="ECO:0007669"/>
    <property type="project" value="UniProtKB-ARBA"/>
</dbReference>
<dbReference type="PANTHER" id="PTHR45752">
    <property type="entry name" value="LEUCINE-RICH REPEAT-CONTAINING"/>
    <property type="match status" value="1"/>
</dbReference>
<organism evidence="5 6">
    <name type="scientific">Ilex paraguariensis</name>
    <name type="common">yerba mate</name>
    <dbReference type="NCBI Taxonomy" id="185542"/>
    <lineage>
        <taxon>Eukaryota</taxon>
        <taxon>Viridiplantae</taxon>
        <taxon>Streptophyta</taxon>
        <taxon>Embryophyta</taxon>
        <taxon>Tracheophyta</taxon>
        <taxon>Spermatophyta</taxon>
        <taxon>Magnoliopsida</taxon>
        <taxon>eudicotyledons</taxon>
        <taxon>Gunneridae</taxon>
        <taxon>Pentapetalae</taxon>
        <taxon>asterids</taxon>
        <taxon>campanulids</taxon>
        <taxon>Aquifoliales</taxon>
        <taxon>Aquifoliaceae</taxon>
        <taxon>Ilex</taxon>
    </lineage>
</organism>
<dbReference type="SUPFAM" id="SSF52047">
    <property type="entry name" value="RNI-like"/>
    <property type="match status" value="1"/>
</dbReference>
<dbReference type="PROSITE" id="PS51450">
    <property type="entry name" value="LRR"/>
    <property type="match status" value="1"/>
</dbReference>
<keyword evidence="2" id="KW-0677">Repeat</keyword>
<protein>
    <recommendedName>
        <fullName evidence="4">NB-ARC domain-containing protein</fullName>
    </recommendedName>
</protein>
<dbReference type="Gene3D" id="3.80.10.10">
    <property type="entry name" value="Ribonuclease Inhibitor"/>
    <property type="match status" value="4"/>
</dbReference>
<feature type="domain" description="NB-ARC" evidence="4">
    <location>
        <begin position="11"/>
        <end position="188"/>
    </location>
</feature>
<dbReference type="EMBL" id="CAUOFW020006168">
    <property type="protein sequence ID" value="CAK9173282.1"/>
    <property type="molecule type" value="Genomic_DNA"/>
</dbReference>
<feature type="coiled-coil region" evidence="3">
    <location>
        <begin position="87"/>
        <end position="114"/>
    </location>
</feature>
<name>A0ABC8TZM2_9AQUA</name>
<evidence type="ECO:0000313" key="5">
    <source>
        <dbReference type="EMBL" id="CAK9173282.1"/>
    </source>
</evidence>
<dbReference type="SUPFAM" id="SSF52540">
    <property type="entry name" value="P-loop containing nucleoside triphosphate hydrolases"/>
    <property type="match status" value="1"/>
</dbReference>
<evidence type="ECO:0000256" key="2">
    <source>
        <dbReference type="ARBA" id="ARBA00022737"/>
    </source>
</evidence>
<dbReference type="SMART" id="SM00369">
    <property type="entry name" value="LRR_TYP"/>
    <property type="match status" value="8"/>
</dbReference>
<dbReference type="InterPro" id="IPR050715">
    <property type="entry name" value="LRR-SigEffector_domain"/>
</dbReference>
<dbReference type="InterPro" id="IPR032675">
    <property type="entry name" value="LRR_dom_sf"/>
</dbReference>
<dbReference type="InterPro" id="IPR003591">
    <property type="entry name" value="Leu-rich_rpt_typical-subtyp"/>
</dbReference>
<gene>
    <name evidence="5" type="ORF">ILEXP_LOCUS43017</name>
</gene>
<evidence type="ECO:0000313" key="6">
    <source>
        <dbReference type="Proteomes" id="UP001642360"/>
    </source>
</evidence>
<dbReference type="Pfam" id="PF00931">
    <property type="entry name" value="NB-ARC"/>
    <property type="match status" value="1"/>
</dbReference>
<keyword evidence="3" id="KW-0175">Coiled coil</keyword>
<comment type="caution">
    <text evidence="5">The sequence shown here is derived from an EMBL/GenBank/DDBJ whole genome shotgun (WGS) entry which is preliminary data.</text>
</comment>
<keyword evidence="6" id="KW-1185">Reference proteome</keyword>
<proteinExistence type="predicted"/>
<evidence type="ECO:0000259" key="4">
    <source>
        <dbReference type="Pfam" id="PF00931"/>
    </source>
</evidence>
<dbReference type="InterPro" id="IPR027417">
    <property type="entry name" value="P-loop_NTPase"/>
</dbReference>
<keyword evidence="1" id="KW-0433">Leucine-rich repeat</keyword>
<reference evidence="5 6" key="1">
    <citation type="submission" date="2024-02" db="EMBL/GenBank/DDBJ databases">
        <authorList>
            <person name="Vignale AGUSTIN F."/>
            <person name="Sosa J E."/>
            <person name="Modenutti C."/>
        </authorList>
    </citation>
    <scope>NUCLEOTIDE SEQUENCE [LARGE SCALE GENOMIC DNA]</scope>
</reference>
<dbReference type="Gene3D" id="3.40.50.300">
    <property type="entry name" value="P-loop containing nucleotide triphosphate hydrolases"/>
    <property type="match status" value="1"/>
</dbReference>
<dbReference type="GO" id="GO:0051707">
    <property type="term" value="P:response to other organism"/>
    <property type="evidence" value="ECO:0007669"/>
    <property type="project" value="UniProtKB-ARBA"/>
</dbReference>
<evidence type="ECO:0000256" key="3">
    <source>
        <dbReference type="SAM" id="Coils"/>
    </source>
</evidence>
<dbReference type="Proteomes" id="UP001642360">
    <property type="component" value="Unassembled WGS sequence"/>
</dbReference>